<feature type="domain" description="Type II methyltransferase M.Eco57I C-terminal" evidence="6">
    <location>
        <begin position="265"/>
        <end position="524"/>
    </location>
</feature>
<keyword evidence="2 7" id="KW-0808">Transferase</keyword>
<dbReference type="EMBL" id="JOTP01000001">
    <property type="protein sequence ID" value="KEP28205.1"/>
    <property type="molecule type" value="Genomic_DNA"/>
</dbReference>
<dbReference type="InterPro" id="IPR002052">
    <property type="entry name" value="DNA_methylase_N6_adenine_CS"/>
</dbReference>
<dbReference type="Pfam" id="PF22837">
    <property type="entry name" value="M_Eco57I_C"/>
    <property type="match status" value="1"/>
</dbReference>
<dbReference type="GO" id="GO:0003677">
    <property type="term" value="F:DNA binding"/>
    <property type="evidence" value="ECO:0007669"/>
    <property type="project" value="InterPro"/>
</dbReference>
<dbReference type="InterPro" id="IPR029063">
    <property type="entry name" value="SAM-dependent_MTases_sf"/>
</dbReference>
<dbReference type="RefSeq" id="WP_034316984.1">
    <property type="nucleotide sequence ID" value="NZ_JOTP01000001.1"/>
</dbReference>
<dbReference type="PANTHER" id="PTHR33841">
    <property type="entry name" value="DNA METHYLTRANSFERASE YEEA-RELATED"/>
    <property type="match status" value="1"/>
</dbReference>
<keyword evidence="3" id="KW-0949">S-adenosyl-L-methionine</keyword>
<evidence type="ECO:0000313" key="7">
    <source>
        <dbReference type="EMBL" id="KEP28205.1"/>
    </source>
</evidence>
<reference evidence="7 8" key="1">
    <citation type="submission" date="2012-09" db="EMBL/GenBank/DDBJ databases">
        <title>Genome Sequence of Bacillus sp. DW5-4.</title>
        <authorList>
            <person name="Lai Q."/>
            <person name="Liu Y."/>
            <person name="Shao Z."/>
        </authorList>
    </citation>
    <scope>NUCLEOTIDE SEQUENCE [LARGE SCALE GENOMIC DNA]</scope>
    <source>
        <strain evidence="7 8">DW5-4</strain>
    </source>
</reference>
<feature type="domain" description="DNA methylase adenine-specific" evidence="5">
    <location>
        <begin position="8"/>
        <end position="246"/>
    </location>
</feature>
<dbReference type="CDD" id="cd02440">
    <property type="entry name" value="AdoMet_MTases"/>
    <property type="match status" value="1"/>
</dbReference>
<dbReference type="Pfam" id="PF02384">
    <property type="entry name" value="N6_Mtase"/>
    <property type="match status" value="1"/>
</dbReference>
<keyword evidence="1 7" id="KW-0489">Methyltransferase</keyword>
<gene>
    <name evidence="7" type="ORF">BA70_01040</name>
</gene>
<evidence type="ECO:0000256" key="1">
    <source>
        <dbReference type="ARBA" id="ARBA00022603"/>
    </source>
</evidence>
<sequence length="562" mass="64926">MKLKAQNSAQKLRGGYYTPKELTDFIVKWALHNEQTTTVFEPSCGDGAFLESLSVHPRISQLKCLAVELDEEEAKKAKVRVENCPNLDVINADFYNVYEEKKDSLFGTQQRFDAIVGNPPYIRYQYLTAAQRETQSDILVSNGMKSNKLINSWVSFVVACVELLNDNGKIGLVIPAELLQVAYAEDLRLFLVNNLSRTTVITFKELVFPDVQQEVVILLGEKDKDKLSTSKSTIRVIEWQNTDFLNEEEVFRTPINYQRAMQDKDKWTKYFLEPEEANLIYQIQQDERFVAFSDIADVDIGITTGNNEYFSVNKNVVEEYELQNVVRPLIGRSSHASGLYFTEQDWLGNVNKGTAAHLIDFPNIPYEEYLEGHKAYIRRGEEEEAHTGYKCSIRERWYRVPSIWVPDAFFLRRNNTFPKFVLNDINAVSTDTMHRVKFNEGINREKVLLSYYNSITFAFTEIEGRSYGGGVLEILPGEVEKVMLPNLQSLNSEIVEDLIVKIDRTIRAKKDIEPILDEIDQLVLRDHLGIEEETILSFRIIWKKLMNRRLSRKHKRKGKAKL</sequence>
<dbReference type="GO" id="GO:0032259">
    <property type="term" value="P:methylation"/>
    <property type="evidence" value="ECO:0007669"/>
    <property type="project" value="UniProtKB-KW"/>
</dbReference>
<dbReference type="AlphaFoldDB" id="A0A081LG29"/>
<dbReference type="Proteomes" id="UP000028091">
    <property type="component" value="Unassembled WGS sequence"/>
</dbReference>
<dbReference type="InterPro" id="IPR050953">
    <property type="entry name" value="N4_N6_ade-DNA_methylase"/>
</dbReference>
<dbReference type="GO" id="GO:0008170">
    <property type="term" value="F:N-methyltransferase activity"/>
    <property type="evidence" value="ECO:0007669"/>
    <property type="project" value="InterPro"/>
</dbReference>
<evidence type="ECO:0000256" key="2">
    <source>
        <dbReference type="ARBA" id="ARBA00022679"/>
    </source>
</evidence>
<dbReference type="GO" id="GO:0009007">
    <property type="term" value="F:site-specific DNA-methyltransferase (adenine-specific) activity"/>
    <property type="evidence" value="ECO:0007669"/>
    <property type="project" value="UniProtKB-EC"/>
</dbReference>
<evidence type="ECO:0000256" key="4">
    <source>
        <dbReference type="ARBA" id="ARBA00022747"/>
    </source>
</evidence>
<name>A0A081LG29_9BACI</name>
<proteinExistence type="predicted"/>
<organism evidence="7 8">
    <name type="scientific">Bacillus zhangzhouensis</name>
    <dbReference type="NCBI Taxonomy" id="1178540"/>
    <lineage>
        <taxon>Bacteria</taxon>
        <taxon>Bacillati</taxon>
        <taxon>Bacillota</taxon>
        <taxon>Bacilli</taxon>
        <taxon>Bacillales</taxon>
        <taxon>Bacillaceae</taxon>
        <taxon>Bacillus</taxon>
    </lineage>
</organism>
<evidence type="ECO:0000259" key="6">
    <source>
        <dbReference type="Pfam" id="PF22837"/>
    </source>
</evidence>
<dbReference type="PRINTS" id="PR00507">
    <property type="entry name" value="N12N6MTFRASE"/>
</dbReference>
<dbReference type="InterPro" id="IPR003356">
    <property type="entry name" value="DNA_methylase_A-5"/>
</dbReference>
<evidence type="ECO:0000313" key="8">
    <source>
        <dbReference type="Proteomes" id="UP000028091"/>
    </source>
</evidence>
<keyword evidence="4" id="KW-0680">Restriction system</keyword>
<dbReference type="GO" id="GO:0009307">
    <property type="term" value="P:DNA restriction-modification system"/>
    <property type="evidence" value="ECO:0007669"/>
    <property type="project" value="UniProtKB-KW"/>
</dbReference>
<keyword evidence="8" id="KW-1185">Reference proteome</keyword>
<dbReference type="PANTHER" id="PTHR33841:SF5">
    <property type="entry name" value="DNA METHYLASE (MODIFICATION METHYLASE) (METHYLTRANSFERASE)-RELATED"/>
    <property type="match status" value="1"/>
</dbReference>
<evidence type="ECO:0000259" key="5">
    <source>
        <dbReference type="Pfam" id="PF02384"/>
    </source>
</evidence>
<dbReference type="Gene3D" id="3.40.50.150">
    <property type="entry name" value="Vaccinia Virus protein VP39"/>
    <property type="match status" value="1"/>
</dbReference>
<dbReference type="eggNOG" id="COG0827">
    <property type="taxonomic scope" value="Bacteria"/>
</dbReference>
<dbReference type="SUPFAM" id="SSF53335">
    <property type="entry name" value="S-adenosyl-L-methionine-dependent methyltransferases"/>
    <property type="match status" value="1"/>
</dbReference>
<comment type="caution">
    <text evidence="7">The sequence shown here is derived from an EMBL/GenBank/DDBJ whole genome shotgun (WGS) entry which is preliminary data.</text>
</comment>
<evidence type="ECO:0000256" key="3">
    <source>
        <dbReference type="ARBA" id="ARBA00022691"/>
    </source>
</evidence>
<accession>A0A081LG29</accession>
<dbReference type="OrthoDB" id="9815272at2"/>
<protein>
    <submittedName>
        <fullName evidence="7">DNA methyltransferase</fullName>
    </submittedName>
</protein>
<dbReference type="InterPro" id="IPR054520">
    <property type="entry name" value="M_Eco57I_C"/>
</dbReference>
<dbReference type="PROSITE" id="PS00092">
    <property type="entry name" value="N6_MTASE"/>
    <property type="match status" value="1"/>
</dbReference>